<keyword evidence="2" id="KW-0282">Flagellum</keyword>
<gene>
    <name evidence="2" type="primary">CFAP43_0</name>
    <name evidence="2" type="ORF">TNIN_424101</name>
</gene>
<feature type="region of interest" description="Disordered" evidence="1">
    <location>
        <begin position="1"/>
        <end position="43"/>
    </location>
</feature>
<keyword evidence="2" id="KW-0969">Cilium</keyword>
<accession>A0A8X7BXD4</accession>
<sequence length="278" mass="32875">MEPEHHPFEAESEPEDSEDSADKITEKSFAQDSIQTSKRSIESLSASAKSSENPFWKPNLTIAPEDILMEELAKKTAPPRNIDAPFWKNIYGKRIRYIKLGIILRHIQYQIMKLTKLILHCSEMKSKLEMKHWYRRRILENMKLLLTKLNENIYVLLTVNLENPEFTFNGDLSDRNDFIRFPDLNKLSPVRDKFWKVIRINVKKNQNLQRQLEVQESMKSFLNLRTELNSKLEKCKMKQKAYFDEVRKDLKDHTNAFSGNKIIIKDIIGDKWNILKVH</sequence>
<organism evidence="2 3">
    <name type="scientific">Trichonephila inaurata madagascariensis</name>
    <dbReference type="NCBI Taxonomy" id="2747483"/>
    <lineage>
        <taxon>Eukaryota</taxon>
        <taxon>Metazoa</taxon>
        <taxon>Ecdysozoa</taxon>
        <taxon>Arthropoda</taxon>
        <taxon>Chelicerata</taxon>
        <taxon>Arachnida</taxon>
        <taxon>Araneae</taxon>
        <taxon>Araneomorphae</taxon>
        <taxon>Entelegynae</taxon>
        <taxon>Araneoidea</taxon>
        <taxon>Nephilidae</taxon>
        <taxon>Trichonephila</taxon>
        <taxon>Trichonephila inaurata</taxon>
    </lineage>
</organism>
<comment type="caution">
    <text evidence="2">The sequence shown here is derived from an EMBL/GenBank/DDBJ whole genome shotgun (WGS) entry which is preliminary data.</text>
</comment>
<proteinExistence type="predicted"/>
<feature type="compositionally biased region" description="Polar residues" evidence="1">
    <location>
        <begin position="28"/>
        <end position="38"/>
    </location>
</feature>
<keyword evidence="2" id="KW-0966">Cell projection</keyword>
<dbReference type="Proteomes" id="UP000886998">
    <property type="component" value="Unassembled WGS sequence"/>
</dbReference>
<feature type="compositionally biased region" description="Acidic residues" evidence="1">
    <location>
        <begin position="10"/>
        <end position="19"/>
    </location>
</feature>
<evidence type="ECO:0000313" key="2">
    <source>
        <dbReference type="EMBL" id="GFY46563.1"/>
    </source>
</evidence>
<evidence type="ECO:0000256" key="1">
    <source>
        <dbReference type="SAM" id="MobiDB-lite"/>
    </source>
</evidence>
<dbReference type="EMBL" id="BMAV01005489">
    <property type="protein sequence ID" value="GFY46563.1"/>
    <property type="molecule type" value="Genomic_DNA"/>
</dbReference>
<keyword evidence="3" id="KW-1185">Reference proteome</keyword>
<name>A0A8X7BXD4_9ARAC</name>
<dbReference type="AlphaFoldDB" id="A0A8X7BXD4"/>
<reference evidence="2" key="1">
    <citation type="submission" date="2020-08" db="EMBL/GenBank/DDBJ databases">
        <title>Multicomponent nature underlies the extraordinary mechanical properties of spider dragline silk.</title>
        <authorList>
            <person name="Kono N."/>
            <person name="Nakamura H."/>
            <person name="Mori M."/>
            <person name="Yoshida Y."/>
            <person name="Ohtoshi R."/>
            <person name="Malay A.D."/>
            <person name="Moran D.A.P."/>
            <person name="Tomita M."/>
            <person name="Numata K."/>
            <person name="Arakawa K."/>
        </authorList>
    </citation>
    <scope>NUCLEOTIDE SEQUENCE</scope>
</reference>
<evidence type="ECO:0000313" key="3">
    <source>
        <dbReference type="Proteomes" id="UP000886998"/>
    </source>
</evidence>
<protein>
    <submittedName>
        <fullName evidence="2">Cilia-and flagella-associated protein 43</fullName>
    </submittedName>
</protein>